<proteinExistence type="predicted"/>
<keyword evidence="3" id="KW-1185">Reference proteome</keyword>
<dbReference type="Proteomes" id="UP001356427">
    <property type="component" value="Unassembled WGS sequence"/>
</dbReference>
<dbReference type="Gene3D" id="1.10.10.10">
    <property type="entry name" value="Winged helix-like DNA-binding domain superfamily/Winged helix DNA-binding domain"/>
    <property type="match status" value="1"/>
</dbReference>
<feature type="compositionally biased region" description="Basic and acidic residues" evidence="1">
    <location>
        <begin position="1"/>
        <end position="34"/>
    </location>
</feature>
<accession>A0AAN8QYN8</accession>
<dbReference type="InterPro" id="IPR036388">
    <property type="entry name" value="WH-like_DNA-bd_sf"/>
</dbReference>
<organism evidence="2 3">
    <name type="scientific">Coregonus suidteri</name>
    <dbReference type="NCBI Taxonomy" id="861788"/>
    <lineage>
        <taxon>Eukaryota</taxon>
        <taxon>Metazoa</taxon>
        <taxon>Chordata</taxon>
        <taxon>Craniata</taxon>
        <taxon>Vertebrata</taxon>
        <taxon>Euteleostomi</taxon>
        <taxon>Actinopterygii</taxon>
        <taxon>Neopterygii</taxon>
        <taxon>Teleostei</taxon>
        <taxon>Protacanthopterygii</taxon>
        <taxon>Salmoniformes</taxon>
        <taxon>Salmonidae</taxon>
        <taxon>Coregoninae</taxon>
        <taxon>Coregonus</taxon>
    </lineage>
</organism>
<reference evidence="2 3" key="1">
    <citation type="submission" date="2021-04" db="EMBL/GenBank/DDBJ databases">
        <authorList>
            <person name="De Guttry C."/>
            <person name="Zahm M."/>
            <person name="Klopp C."/>
            <person name="Cabau C."/>
            <person name="Louis A."/>
            <person name="Berthelot C."/>
            <person name="Parey E."/>
            <person name="Roest Crollius H."/>
            <person name="Montfort J."/>
            <person name="Robinson-Rechavi M."/>
            <person name="Bucao C."/>
            <person name="Bouchez O."/>
            <person name="Gislard M."/>
            <person name="Lluch J."/>
            <person name="Milhes M."/>
            <person name="Lampietro C."/>
            <person name="Lopez Roques C."/>
            <person name="Donnadieu C."/>
            <person name="Braasch I."/>
            <person name="Desvignes T."/>
            <person name="Postlethwait J."/>
            <person name="Bobe J."/>
            <person name="Wedekind C."/>
            <person name="Guiguen Y."/>
        </authorList>
    </citation>
    <scope>NUCLEOTIDE SEQUENCE [LARGE SCALE GENOMIC DNA]</scope>
    <source>
        <strain evidence="2">Cs_M1</strain>
        <tissue evidence="2">Blood</tissue>
    </source>
</reference>
<name>A0AAN8QYN8_9TELE</name>
<evidence type="ECO:0000256" key="1">
    <source>
        <dbReference type="SAM" id="MobiDB-lite"/>
    </source>
</evidence>
<protein>
    <submittedName>
        <fullName evidence="2">Uncharacterized protein</fullName>
    </submittedName>
</protein>
<dbReference type="EMBL" id="JAGTTL010000011">
    <property type="protein sequence ID" value="KAK6315723.1"/>
    <property type="molecule type" value="Genomic_DNA"/>
</dbReference>
<comment type="caution">
    <text evidence="2">The sequence shown here is derived from an EMBL/GenBank/DDBJ whole genome shotgun (WGS) entry which is preliminary data.</text>
</comment>
<evidence type="ECO:0000313" key="2">
    <source>
        <dbReference type="EMBL" id="KAK6315723.1"/>
    </source>
</evidence>
<sequence length="114" mass="12888">MAKTKELSKDTRNKIVDLHQAGKIESAIGRESERPANTSQPDAHVSGVTSRRRRGISAIANWSSQHQTFLERMQQQQNIWLEAQIVQSQVREEWLISLIVESNARTTEHVVSAA</sequence>
<gene>
    <name evidence="2" type="ORF">J4Q44_G00132470</name>
</gene>
<feature type="region of interest" description="Disordered" evidence="1">
    <location>
        <begin position="1"/>
        <end position="51"/>
    </location>
</feature>
<dbReference type="AlphaFoldDB" id="A0AAN8QYN8"/>
<evidence type="ECO:0000313" key="3">
    <source>
        <dbReference type="Proteomes" id="UP001356427"/>
    </source>
</evidence>